<comment type="similarity">
    <text evidence="1 4">Belongs to the UreD family.</text>
</comment>
<dbReference type="Pfam" id="PF01774">
    <property type="entry name" value="UreD"/>
    <property type="match status" value="1"/>
</dbReference>
<gene>
    <name evidence="4" type="primary">ureD</name>
    <name evidence="5" type="ORF">WMO13_03530</name>
</gene>
<keyword evidence="4" id="KW-0963">Cytoplasm</keyword>
<dbReference type="Proteomes" id="UP001449178">
    <property type="component" value="Chromosome"/>
</dbReference>
<evidence type="ECO:0000256" key="4">
    <source>
        <dbReference type="HAMAP-Rule" id="MF_01384"/>
    </source>
</evidence>
<evidence type="ECO:0000256" key="1">
    <source>
        <dbReference type="ARBA" id="ARBA00007177"/>
    </source>
</evidence>
<dbReference type="EMBL" id="CP150637">
    <property type="protein sequence ID" value="WZW88468.1"/>
    <property type="molecule type" value="Genomic_DNA"/>
</dbReference>
<evidence type="ECO:0000256" key="3">
    <source>
        <dbReference type="ARBA" id="ARBA00023186"/>
    </source>
</evidence>
<dbReference type="InterPro" id="IPR002669">
    <property type="entry name" value="UreD"/>
</dbReference>
<protein>
    <recommendedName>
        <fullName evidence="4">Urease accessory protein UreD</fullName>
    </recommendedName>
</protein>
<evidence type="ECO:0000313" key="5">
    <source>
        <dbReference type="EMBL" id="WZW88468.1"/>
    </source>
</evidence>
<keyword evidence="3 4" id="KW-0143">Chaperone</keyword>
<comment type="subcellular location">
    <subcellularLocation>
        <location evidence="4">Cytoplasm</location>
    </subcellularLocation>
</comment>
<dbReference type="HAMAP" id="MF_01384">
    <property type="entry name" value="UreD"/>
    <property type="match status" value="1"/>
</dbReference>
<reference evidence="5 6" key="1">
    <citation type="submission" date="2024-03" db="EMBL/GenBank/DDBJ databases">
        <title>Complete Genome Sequence and Annotation of Ignatzschineria larvae DSM 13226.</title>
        <authorList>
            <person name="Cantrell E."/>
            <person name="Burcham Z.M."/>
        </authorList>
    </citation>
    <scope>NUCLEOTIDE SEQUENCE [LARGE SCALE GENOMIC DNA]</scope>
    <source>
        <strain evidence="5 6">DSM 13226</strain>
    </source>
</reference>
<comment type="function">
    <text evidence="4">Required for maturation of urease via the functional incorporation of the urease nickel metallocenter.</text>
</comment>
<evidence type="ECO:0000256" key="2">
    <source>
        <dbReference type="ARBA" id="ARBA00022988"/>
    </source>
</evidence>
<keyword evidence="2 4" id="KW-0996">Nickel insertion</keyword>
<keyword evidence="6" id="KW-1185">Reference proteome</keyword>
<evidence type="ECO:0000313" key="6">
    <source>
        <dbReference type="Proteomes" id="UP001449178"/>
    </source>
</evidence>
<comment type="subunit">
    <text evidence="4">UreD, UreF and UreG form a complex that acts as a GTP-hydrolysis-dependent molecular chaperone, activating the urease apoprotein by helping to assemble the nickel containing metallocenter of UreC. The UreE protein probably delivers the nickel.</text>
</comment>
<dbReference type="PANTHER" id="PTHR33643">
    <property type="entry name" value="UREASE ACCESSORY PROTEIN D"/>
    <property type="match status" value="1"/>
</dbReference>
<name>A0ABZ3C102_9GAMM</name>
<sequence length="361" mass="40595">MSQIRAEIAQIPSRLKAHRLGLQAREMAPYQSEPPQMPSGSVGKSGYLKLRFAEGAYRSELVEMERRVPSLAQKALYWDELMPQLPCVTMISTSGGLLQGDRQALDIIVEEDACGHVTTQSATKIHMMDTNYATQYQRIVVKAGGYLEYLPDPIIPHRHARFITDTEILIDPTATMIYSEILMSGRKHHHPDEQFGFDIFSSTIRATRMDTARMNAARMNARGTEEADNGGVDHDKDSYQMQEQTHLTGSADELFVEKYILEPHKSSLTEVAVMGGFEIFGNVILLTPKEQHADILARIEAHYDADEKLAYGATLLPNDAGIIFKVLGNDSTDVKMVIRDFWKIAREEILGISVPEPFLWR</sequence>
<dbReference type="PANTHER" id="PTHR33643:SF1">
    <property type="entry name" value="UREASE ACCESSORY PROTEIN D"/>
    <property type="match status" value="1"/>
</dbReference>
<organism evidence="5 6">
    <name type="scientific">Ignatzschineria larvae DSM 13226</name>
    <dbReference type="NCBI Taxonomy" id="1111732"/>
    <lineage>
        <taxon>Bacteria</taxon>
        <taxon>Pseudomonadati</taxon>
        <taxon>Pseudomonadota</taxon>
        <taxon>Gammaproteobacteria</taxon>
        <taxon>Cardiobacteriales</taxon>
        <taxon>Ignatzschineriaceae</taxon>
        <taxon>Ignatzschineria</taxon>
    </lineage>
</organism>
<accession>A0ABZ3C102</accession>
<proteinExistence type="inferred from homology"/>